<dbReference type="Pfam" id="PF01740">
    <property type="entry name" value="STAS"/>
    <property type="match status" value="1"/>
</dbReference>
<proteinExistence type="predicted"/>
<evidence type="ECO:0000256" key="2">
    <source>
        <dbReference type="ARBA" id="ARBA00022692"/>
    </source>
</evidence>
<feature type="domain" description="STAS" evidence="6">
    <location>
        <begin position="440"/>
        <end position="543"/>
    </location>
</feature>
<dbReference type="GO" id="GO:0016020">
    <property type="term" value="C:membrane"/>
    <property type="evidence" value="ECO:0007669"/>
    <property type="project" value="UniProtKB-SubCell"/>
</dbReference>
<feature type="transmembrane region" description="Helical" evidence="5">
    <location>
        <begin position="378"/>
        <end position="406"/>
    </location>
</feature>
<dbReference type="InterPro" id="IPR002645">
    <property type="entry name" value="STAS_dom"/>
</dbReference>
<dbReference type="AlphaFoldDB" id="A0A1W1XGK9"/>
<dbReference type="CDD" id="cd07042">
    <property type="entry name" value="STAS_SulP_like_sulfate_transporter"/>
    <property type="match status" value="1"/>
</dbReference>
<dbReference type="GO" id="GO:0055085">
    <property type="term" value="P:transmembrane transport"/>
    <property type="evidence" value="ECO:0007669"/>
    <property type="project" value="InterPro"/>
</dbReference>
<feature type="transmembrane region" description="Helical" evidence="5">
    <location>
        <begin position="327"/>
        <end position="357"/>
    </location>
</feature>
<accession>A0A1W1XGK9</accession>
<dbReference type="InterPro" id="IPR011547">
    <property type="entry name" value="SLC26A/SulP_dom"/>
</dbReference>
<keyword evidence="4 5" id="KW-0472">Membrane</keyword>
<reference evidence="7 8" key="1">
    <citation type="submission" date="2017-04" db="EMBL/GenBank/DDBJ databases">
        <authorList>
            <person name="Afonso C.L."/>
            <person name="Miller P.J."/>
            <person name="Scott M.A."/>
            <person name="Spackman E."/>
            <person name="Goraichik I."/>
            <person name="Dimitrov K.M."/>
            <person name="Suarez D.L."/>
            <person name="Swayne D.E."/>
        </authorList>
    </citation>
    <scope>NUCLEOTIDE SEQUENCE [LARGE SCALE GENOMIC DNA]</scope>
    <source>
        <strain evidence="7 8">DSM 23236</strain>
    </source>
</reference>
<feature type="transmembrane region" description="Helical" evidence="5">
    <location>
        <begin position="240"/>
        <end position="268"/>
    </location>
</feature>
<keyword evidence="3 5" id="KW-1133">Transmembrane helix</keyword>
<feature type="transmembrane region" description="Helical" evidence="5">
    <location>
        <begin position="289"/>
        <end position="307"/>
    </location>
</feature>
<keyword evidence="8" id="KW-1185">Reference proteome</keyword>
<dbReference type="EMBL" id="FWXD01000007">
    <property type="protein sequence ID" value="SMC22668.1"/>
    <property type="molecule type" value="Genomic_DNA"/>
</dbReference>
<evidence type="ECO:0000259" key="6">
    <source>
        <dbReference type="PROSITE" id="PS50801"/>
    </source>
</evidence>
<gene>
    <name evidence="7" type="ORF">SAMN02745857_01441</name>
</gene>
<evidence type="ECO:0000256" key="5">
    <source>
        <dbReference type="SAM" id="Phobius"/>
    </source>
</evidence>
<evidence type="ECO:0000256" key="1">
    <source>
        <dbReference type="ARBA" id="ARBA00004141"/>
    </source>
</evidence>
<evidence type="ECO:0000256" key="4">
    <source>
        <dbReference type="ARBA" id="ARBA00023136"/>
    </source>
</evidence>
<keyword evidence="2 5" id="KW-0812">Transmembrane</keyword>
<dbReference type="InterPro" id="IPR001902">
    <property type="entry name" value="SLC26A/SulP_fam"/>
</dbReference>
<dbReference type="Gene3D" id="3.30.750.24">
    <property type="entry name" value="STAS domain"/>
    <property type="match status" value="1"/>
</dbReference>
<protein>
    <submittedName>
        <fullName evidence="7">Sulfate permease, SulP family</fullName>
    </submittedName>
</protein>
<dbReference type="PROSITE" id="PS50801">
    <property type="entry name" value="STAS"/>
    <property type="match status" value="1"/>
</dbReference>
<name>A0A1W1XGK9_9NEIS</name>
<dbReference type="PANTHER" id="PTHR11814">
    <property type="entry name" value="SULFATE TRANSPORTER"/>
    <property type="match status" value="1"/>
</dbReference>
<sequence>MIAMLEAHRAGLLGRQHWLRNLVAGIIVGVVALPLAMAFAIASGAKPEQGLYTAIVAGLVVSLCGGSRLQIAGPTGAFIVILSGITARYGMAGLQLATLMAGAMLLLFGLARLGTVIKFIPDPVVVGFTSGIAVIIWVGQWKDFFGLPAVSGAHFHEKLWQLLQALPHWHPATTGVALLALLITLLAPRVRLLQRVPGPLLALLAATTLQAVFEFHGVATIGSAFGGIPRGLPPLTLPEISLSAVITLIGPAFTIAMLGAIESLLSAVVADGMAGTRHDANQELIGQGIANLLTPLFGGFAATGAIARTATNIRNGGSSPLAGIVHALTLIAILLVLAPLAVHIPLAALAAILFVVAWNMSELPHFAQMMRRAPRADVAVLLVTFTLTVFADLVVAVNIGVILAILQFLRRMAASVEVAQQGEPELAQELTRLGLPALPPGVQVYAVEGPFFFGAVENFERALASIHADPRVLILRLKWVPFIDITGLQALEEAIHALHKRGVRVILSGANTRVQSKLQRAGVLDQIGQEYCVADFEAALALCAAQVAPLPVHAHAWLEASRQYLARHVRHAAPAGQENDDA</sequence>
<organism evidence="7 8">
    <name type="scientific">Andreprevotia lacus DSM 23236</name>
    <dbReference type="NCBI Taxonomy" id="1121001"/>
    <lineage>
        <taxon>Bacteria</taxon>
        <taxon>Pseudomonadati</taxon>
        <taxon>Pseudomonadota</taxon>
        <taxon>Betaproteobacteria</taxon>
        <taxon>Neisseriales</taxon>
        <taxon>Chitinibacteraceae</taxon>
        <taxon>Andreprevotia</taxon>
    </lineage>
</organism>
<evidence type="ECO:0000256" key="3">
    <source>
        <dbReference type="ARBA" id="ARBA00022989"/>
    </source>
</evidence>
<dbReference type="InterPro" id="IPR036513">
    <property type="entry name" value="STAS_dom_sf"/>
</dbReference>
<comment type="subcellular location">
    <subcellularLocation>
        <location evidence="1">Membrane</location>
        <topology evidence="1">Multi-pass membrane protein</topology>
    </subcellularLocation>
</comment>
<dbReference type="Pfam" id="PF00916">
    <property type="entry name" value="Sulfate_transp"/>
    <property type="match status" value="1"/>
</dbReference>
<evidence type="ECO:0000313" key="7">
    <source>
        <dbReference type="EMBL" id="SMC22668.1"/>
    </source>
</evidence>
<evidence type="ECO:0000313" key="8">
    <source>
        <dbReference type="Proteomes" id="UP000192761"/>
    </source>
</evidence>
<feature type="transmembrane region" description="Helical" evidence="5">
    <location>
        <begin position="89"/>
        <end position="111"/>
    </location>
</feature>
<dbReference type="STRING" id="1121001.SAMN02745857_01441"/>
<feature type="transmembrane region" description="Helical" evidence="5">
    <location>
        <begin position="169"/>
        <end position="188"/>
    </location>
</feature>
<feature type="transmembrane region" description="Helical" evidence="5">
    <location>
        <begin position="123"/>
        <end position="141"/>
    </location>
</feature>
<dbReference type="Proteomes" id="UP000192761">
    <property type="component" value="Unassembled WGS sequence"/>
</dbReference>
<dbReference type="NCBIfam" id="TIGR00815">
    <property type="entry name" value="sulP"/>
    <property type="match status" value="1"/>
</dbReference>
<dbReference type="SUPFAM" id="SSF52091">
    <property type="entry name" value="SpoIIaa-like"/>
    <property type="match status" value="1"/>
</dbReference>
<feature type="transmembrane region" description="Helical" evidence="5">
    <location>
        <begin position="200"/>
        <end position="228"/>
    </location>
</feature>
<dbReference type="OrthoDB" id="9769739at2"/>
<feature type="transmembrane region" description="Helical" evidence="5">
    <location>
        <begin position="22"/>
        <end position="43"/>
    </location>
</feature>